<keyword evidence="4" id="KW-1015">Disulfide bond</keyword>
<evidence type="ECO:0000256" key="1">
    <source>
        <dbReference type="ARBA" id="ARBA00004613"/>
    </source>
</evidence>
<evidence type="ECO:0000256" key="2">
    <source>
        <dbReference type="ARBA" id="ARBA00007085"/>
    </source>
</evidence>
<dbReference type="AlphaFoldDB" id="A0A3A2ZKM7"/>
<dbReference type="InterPro" id="IPR036574">
    <property type="entry name" value="Scorpion_toxin-like_sf"/>
</dbReference>
<keyword evidence="3" id="KW-0964">Secreted</keyword>
<dbReference type="PANTHER" id="PTHR13645:SF0">
    <property type="entry name" value="DEFENSIN"/>
    <property type="match status" value="1"/>
</dbReference>
<dbReference type="GO" id="GO:0042742">
    <property type="term" value="P:defense response to bacterium"/>
    <property type="evidence" value="ECO:0007669"/>
    <property type="project" value="TreeGrafter"/>
</dbReference>
<dbReference type="Pfam" id="PF01097">
    <property type="entry name" value="Defensin_2"/>
    <property type="match status" value="1"/>
</dbReference>
<comment type="similarity">
    <text evidence="2">Belongs to the invertebrate defensin family.</text>
</comment>
<dbReference type="GO" id="GO:0005576">
    <property type="term" value="C:extracellular region"/>
    <property type="evidence" value="ECO:0007669"/>
    <property type="project" value="UniProtKB-SubCell"/>
</dbReference>
<dbReference type="GO" id="GO:0006959">
    <property type="term" value="P:humoral immune response"/>
    <property type="evidence" value="ECO:0007669"/>
    <property type="project" value="TreeGrafter"/>
</dbReference>
<organism evidence="7 8">
    <name type="scientific">Aspergillus sclerotialis</name>
    <dbReference type="NCBI Taxonomy" id="2070753"/>
    <lineage>
        <taxon>Eukaryota</taxon>
        <taxon>Fungi</taxon>
        <taxon>Dikarya</taxon>
        <taxon>Ascomycota</taxon>
        <taxon>Pezizomycotina</taxon>
        <taxon>Eurotiomycetes</taxon>
        <taxon>Eurotiomycetidae</taxon>
        <taxon>Eurotiales</taxon>
        <taxon>Aspergillaceae</taxon>
        <taxon>Aspergillus</taxon>
        <taxon>Aspergillus subgen. Polypaecilum</taxon>
    </lineage>
</organism>
<evidence type="ECO:0000259" key="6">
    <source>
        <dbReference type="PROSITE" id="PS51378"/>
    </source>
</evidence>
<comment type="caution">
    <text evidence="7">The sequence shown here is derived from an EMBL/GenBank/DDBJ whole genome shotgun (WGS) entry which is preliminary data.</text>
</comment>
<evidence type="ECO:0000256" key="5">
    <source>
        <dbReference type="SAM" id="SignalP"/>
    </source>
</evidence>
<evidence type="ECO:0000313" key="7">
    <source>
        <dbReference type="EMBL" id="RJE23748.1"/>
    </source>
</evidence>
<proteinExistence type="inferred from homology"/>
<dbReference type="PANTHER" id="PTHR13645">
    <property type="entry name" value="DEFENSIN"/>
    <property type="match status" value="1"/>
</dbReference>
<comment type="subcellular location">
    <subcellularLocation>
        <location evidence="1">Secreted</location>
    </subcellularLocation>
</comment>
<feature type="chain" id="PRO_5017326461" description="Invertebrate defensins family profile domain-containing protein" evidence="5">
    <location>
        <begin position="22"/>
        <end position="84"/>
    </location>
</feature>
<protein>
    <recommendedName>
        <fullName evidence="6">Invertebrate defensins family profile domain-containing protein</fullName>
    </recommendedName>
</protein>
<sequence>MHFSSIFTSALLVTLSSMSLAAPQPNPLERRVAELEARTADIVERSGWTCSWLGGDKACQVKCTGLGKSGGYCNDENVCVCHQG</sequence>
<feature type="domain" description="Invertebrate defensins family profile" evidence="6">
    <location>
        <begin position="47"/>
        <end position="83"/>
    </location>
</feature>
<dbReference type="Proteomes" id="UP000266188">
    <property type="component" value="Unassembled WGS sequence"/>
</dbReference>
<dbReference type="PROSITE" id="PS51378">
    <property type="entry name" value="INVERT_DEFENSINS"/>
    <property type="match status" value="1"/>
</dbReference>
<dbReference type="EMBL" id="MVGC01000106">
    <property type="protein sequence ID" value="RJE23748.1"/>
    <property type="molecule type" value="Genomic_DNA"/>
</dbReference>
<dbReference type="InterPro" id="IPR001542">
    <property type="entry name" value="Defensin_invertebrate/fungal"/>
</dbReference>
<feature type="signal peptide" evidence="5">
    <location>
        <begin position="1"/>
        <end position="21"/>
    </location>
</feature>
<keyword evidence="8" id="KW-1185">Reference proteome</keyword>
<dbReference type="Gene3D" id="3.30.30.10">
    <property type="entry name" value="Knottin, scorpion toxin-like"/>
    <property type="match status" value="1"/>
</dbReference>
<name>A0A3A2ZKM7_9EURO</name>
<gene>
    <name evidence="7" type="ORF">PHISCL_03888</name>
</gene>
<keyword evidence="5" id="KW-0732">Signal</keyword>
<evidence type="ECO:0000256" key="3">
    <source>
        <dbReference type="ARBA" id="ARBA00022525"/>
    </source>
</evidence>
<reference evidence="8" key="1">
    <citation type="submission" date="2017-02" db="EMBL/GenBank/DDBJ databases">
        <authorList>
            <person name="Tafer H."/>
            <person name="Lopandic K."/>
        </authorList>
    </citation>
    <scope>NUCLEOTIDE SEQUENCE [LARGE SCALE GENOMIC DNA]</scope>
    <source>
        <strain evidence="8">CBS 366.77</strain>
    </source>
</reference>
<evidence type="ECO:0000313" key="8">
    <source>
        <dbReference type="Proteomes" id="UP000266188"/>
    </source>
</evidence>
<dbReference type="SUPFAM" id="SSF57095">
    <property type="entry name" value="Scorpion toxin-like"/>
    <property type="match status" value="1"/>
</dbReference>
<accession>A0A3A2ZKM7</accession>
<dbReference type="OrthoDB" id="4602046at2759"/>
<evidence type="ECO:0000256" key="4">
    <source>
        <dbReference type="ARBA" id="ARBA00023157"/>
    </source>
</evidence>